<evidence type="ECO:0000256" key="6">
    <source>
        <dbReference type="ARBA" id="ARBA00009999"/>
    </source>
</evidence>
<keyword evidence="15" id="KW-1185">Reference proteome</keyword>
<keyword evidence="9" id="KW-0479">Metal-binding</keyword>
<comment type="subunit">
    <text evidence="7">Homodimer.</text>
</comment>
<dbReference type="EC" id="3.1.3.89" evidence="8"/>
<comment type="catalytic activity">
    <reaction evidence="1">
        <text>a 2'-deoxyribonucleoside 5'-phosphate + H2O = a 2'-deoxyribonucleoside + phosphate</text>
        <dbReference type="Rhea" id="RHEA:36167"/>
        <dbReference type="ChEBI" id="CHEBI:15377"/>
        <dbReference type="ChEBI" id="CHEBI:18274"/>
        <dbReference type="ChEBI" id="CHEBI:43474"/>
        <dbReference type="ChEBI" id="CHEBI:65317"/>
        <dbReference type="EC" id="3.1.3.89"/>
    </reaction>
</comment>
<evidence type="ECO:0000256" key="10">
    <source>
        <dbReference type="ARBA" id="ARBA00022801"/>
    </source>
</evidence>
<dbReference type="InterPro" id="IPR039356">
    <property type="entry name" value="YfbR/HDDC2"/>
</dbReference>
<evidence type="ECO:0000256" key="5">
    <source>
        <dbReference type="ARBA" id="ARBA00004074"/>
    </source>
</evidence>
<organism evidence="14 15">
    <name type="scientific">Orbilia brochopaga</name>
    <dbReference type="NCBI Taxonomy" id="3140254"/>
    <lineage>
        <taxon>Eukaryota</taxon>
        <taxon>Fungi</taxon>
        <taxon>Dikarya</taxon>
        <taxon>Ascomycota</taxon>
        <taxon>Pezizomycotina</taxon>
        <taxon>Orbiliomycetes</taxon>
        <taxon>Orbiliales</taxon>
        <taxon>Orbiliaceae</taxon>
        <taxon>Orbilia</taxon>
    </lineage>
</organism>
<dbReference type="FunFam" id="1.10.3210.10:FF:000011">
    <property type="entry name" value="HD domain-containing protein 2"/>
    <property type="match status" value="1"/>
</dbReference>
<evidence type="ECO:0000256" key="2">
    <source>
        <dbReference type="ARBA" id="ARBA00001936"/>
    </source>
</evidence>
<dbReference type="GO" id="GO:0046872">
    <property type="term" value="F:metal ion binding"/>
    <property type="evidence" value="ECO:0007669"/>
    <property type="project" value="UniProtKB-KW"/>
</dbReference>
<dbReference type="PANTHER" id="PTHR11845:SF13">
    <property type="entry name" value="5'-DEOXYNUCLEOTIDASE HDDC2"/>
    <property type="match status" value="1"/>
</dbReference>
<evidence type="ECO:0000256" key="3">
    <source>
        <dbReference type="ARBA" id="ARBA00001941"/>
    </source>
</evidence>
<feature type="domain" description="HD" evidence="13">
    <location>
        <begin position="64"/>
        <end position="170"/>
    </location>
</feature>
<dbReference type="SUPFAM" id="SSF109604">
    <property type="entry name" value="HD-domain/PDEase-like"/>
    <property type="match status" value="1"/>
</dbReference>
<dbReference type="Proteomes" id="UP001375240">
    <property type="component" value="Unassembled WGS sequence"/>
</dbReference>
<dbReference type="AlphaFoldDB" id="A0AAV9U8D3"/>
<comment type="function">
    <text evidence="5">Catalyzes the dephosphorylation of the nucleoside 5'-monophosphates deoxyadenosine monophosphate (dAMP), deoxycytidine monophosphate (dCMP), deoxyguanosine monophosphate (dGMP) and deoxythymidine monophosphate (dTMP).</text>
</comment>
<dbReference type="InterPro" id="IPR006674">
    <property type="entry name" value="HD_domain"/>
</dbReference>
<keyword evidence="10" id="KW-0378">Hydrolase</keyword>
<evidence type="ECO:0000256" key="8">
    <source>
        <dbReference type="ARBA" id="ARBA00012964"/>
    </source>
</evidence>
<reference evidence="14 15" key="1">
    <citation type="submission" date="2019-10" db="EMBL/GenBank/DDBJ databases">
        <authorList>
            <person name="Palmer J.M."/>
        </authorList>
    </citation>
    <scope>NUCLEOTIDE SEQUENCE [LARGE SCALE GENOMIC DNA]</scope>
    <source>
        <strain evidence="14 15">TWF696</strain>
    </source>
</reference>
<gene>
    <name evidence="14" type="ORF">TWF696_001350</name>
</gene>
<name>A0AAV9U8D3_9PEZI</name>
<evidence type="ECO:0000256" key="4">
    <source>
        <dbReference type="ARBA" id="ARBA00001946"/>
    </source>
</evidence>
<dbReference type="SMART" id="SM00471">
    <property type="entry name" value="HDc"/>
    <property type="match status" value="1"/>
</dbReference>
<evidence type="ECO:0000256" key="1">
    <source>
        <dbReference type="ARBA" id="ARBA00001638"/>
    </source>
</evidence>
<keyword evidence="12" id="KW-0170">Cobalt</keyword>
<dbReference type="Pfam" id="PF13023">
    <property type="entry name" value="HD_3"/>
    <property type="match status" value="1"/>
</dbReference>
<dbReference type="EMBL" id="JAVHNQ010000010">
    <property type="protein sequence ID" value="KAK6337872.1"/>
    <property type="molecule type" value="Genomic_DNA"/>
</dbReference>
<evidence type="ECO:0000313" key="14">
    <source>
        <dbReference type="EMBL" id="KAK6337872.1"/>
    </source>
</evidence>
<protein>
    <recommendedName>
        <fullName evidence="8">5'-deoxynucleotidase</fullName>
        <ecNumber evidence="8">3.1.3.89</ecNumber>
    </recommendedName>
</protein>
<evidence type="ECO:0000313" key="15">
    <source>
        <dbReference type="Proteomes" id="UP001375240"/>
    </source>
</evidence>
<evidence type="ECO:0000256" key="12">
    <source>
        <dbReference type="ARBA" id="ARBA00023285"/>
    </source>
</evidence>
<comment type="similarity">
    <text evidence="6">Belongs to the HDDC2 family.</text>
</comment>
<comment type="cofactor">
    <cofactor evidence="4">
        <name>Mg(2+)</name>
        <dbReference type="ChEBI" id="CHEBI:18420"/>
    </cofactor>
</comment>
<dbReference type="PROSITE" id="PS51831">
    <property type="entry name" value="HD"/>
    <property type="match status" value="1"/>
</dbReference>
<evidence type="ECO:0000259" key="13">
    <source>
        <dbReference type="PROSITE" id="PS51831"/>
    </source>
</evidence>
<proteinExistence type="inferred from homology"/>
<dbReference type="GO" id="GO:0005737">
    <property type="term" value="C:cytoplasm"/>
    <property type="evidence" value="ECO:0007669"/>
    <property type="project" value="TreeGrafter"/>
</dbReference>
<comment type="cofactor">
    <cofactor evidence="3">
        <name>Co(2+)</name>
        <dbReference type="ChEBI" id="CHEBI:48828"/>
    </cofactor>
</comment>
<dbReference type="GO" id="GO:0002953">
    <property type="term" value="F:5'-deoxynucleotidase activity"/>
    <property type="evidence" value="ECO:0007669"/>
    <property type="project" value="UniProtKB-EC"/>
</dbReference>
<evidence type="ECO:0000256" key="9">
    <source>
        <dbReference type="ARBA" id="ARBA00022723"/>
    </source>
</evidence>
<dbReference type="GO" id="GO:0009159">
    <property type="term" value="P:deoxyribonucleoside monophosphate catabolic process"/>
    <property type="evidence" value="ECO:0007669"/>
    <property type="project" value="UniProtKB-ARBA"/>
</dbReference>
<comment type="cofactor">
    <cofactor evidence="2">
        <name>Mn(2+)</name>
        <dbReference type="ChEBI" id="CHEBI:29035"/>
    </cofactor>
</comment>
<dbReference type="Gene3D" id="1.10.3210.10">
    <property type="entry name" value="Hypothetical protein af1432"/>
    <property type="match status" value="1"/>
</dbReference>
<evidence type="ECO:0000256" key="7">
    <source>
        <dbReference type="ARBA" id="ARBA00011738"/>
    </source>
</evidence>
<dbReference type="InterPro" id="IPR003607">
    <property type="entry name" value="HD/PDEase_dom"/>
</dbReference>
<evidence type="ECO:0000256" key="11">
    <source>
        <dbReference type="ARBA" id="ARBA00022842"/>
    </source>
</evidence>
<dbReference type="PANTHER" id="PTHR11845">
    <property type="entry name" value="5'-DEOXYNUCLEOTIDASE HDDC2"/>
    <property type="match status" value="1"/>
</dbReference>
<accession>A0AAV9U8D3</accession>
<comment type="caution">
    <text evidence="14">The sequence shown here is derived from an EMBL/GenBank/DDBJ whole genome shotgun (WGS) entry which is preliminary data.</text>
</comment>
<keyword evidence="11" id="KW-0460">Magnesium</keyword>
<sequence>MSATECNAEWTVEAALAGLESLHPLTPPTGRSTVPLAFLHIVDRLKHIPRTGWVNSGIEKPETIASHMYRMGILAMLCPDDSVDRDRCIRMALVHDIAESVVGDFTPSDPISKEEKHRRESTTVEYFATTLLEKVNPRLARELVELFEEYENGDTKEAAFVRDIDVYDMLLQAFEYEKEAKGAKNLDGFMKSEARLTTAGVKQWARELVEERTQFWNSIKAQSAE</sequence>